<dbReference type="AlphaFoldDB" id="A0A975F5J1"/>
<keyword evidence="3" id="KW-1185">Reference proteome</keyword>
<protein>
    <recommendedName>
        <fullName evidence="4">Polymorphic outer membrane protein</fullName>
    </recommendedName>
</protein>
<dbReference type="InterPro" id="IPR011050">
    <property type="entry name" value="Pectin_lyase_fold/virulence"/>
</dbReference>
<reference evidence="2 3" key="1">
    <citation type="journal article" date="2021" name="Microbiol. Resour. Announc.">
        <title>Complete Genome Sequences of Three Human Oral Treponema parvum Isolates.</title>
        <authorList>
            <person name="Zeng H."/>
            <person name="Watt R.M."/>
        </authorList>
    </citation>
    <scope>NUCLEOTIDE SEQUENCE [LARGE SCALE GENOMIC DNA]</scope>
    <source>
        <strain evidence="2 3">ATCC 700770</strain>
    </source>
</reference>
<dbReference type="RefSeq" id="WP_210119029.1">
    <property type="nucleotide sequence ID" value="NZ_CP054142.1"/>
</dbReference>
<accession>A0A975F5J1</accession>
<feature type="chain" id="PRO_5037491706" description="Polymorphic outer membrane protein" evidence="1">
    <location>
        <begin position="41"/>
        <end position="955"/>
    </location>
</feature>
<dbReference type="InterPro" id="IPR006626">
    <property type="entry name" value="PbH1"/>
</dbReference>
<dbReference type="EMBL" id="CP054142">
    <property type="protein sequence ID" value="QTQ14364.1"/>
    <property type="molecule type" value="Genomic_DNA"/>
</dbReference>
<dbReference type="InterPro" id="IPR012334">
    <property type="entry name" value="Pectin_lyas_fold"/>
</dbReference>
<evidence type="ECO:0008006" key="4">
    <source>
        <dbReference type="Google" id="ProtNLM"/>
    </source>
</evidence>
<proteinExistence type="predicted"/>
<gene>
    <name evidence="2" type="ORF">HRQ91_07810</name>
</gene>
<dbReference type="SMART" id="SM00710">
    <property type="entry name" value="PbH1"/>
    <property type="match status" value="8"/>
</dbReference>
<dbReference type="KEGG" id="tpav:HRQ91_07810"/>
<name>A0A975F5J1_9SPIR</name>
<evidence type="ECO:0000256" key="1">
    <source>
        <dbReference type="SAM" id="SignalP"/>
    </source>
</evidence>
<sequence>MLNKKENRNRVMRRNVIRAAVCAAGIALLFSLTACKELFADIEEDFSYWASEPIITNFRAASPGHTNAAGVQCVPSAADAVFTLTVHNPKNFSFIMPGSSGAPADIVTFGSGIHDILGTNPPETGADYTLVQNSRDTLTLTYKPAFLKRYERSSANIGTSIRLYSTDGRKFRQTYSFNLEANTPPKLSYITIGKTAAADAHGKRYYVIILKAEDMDKTGGTPSGLLHGDISMLKINDYPILIPFTPGYDAFYIDATAPVENRKLLTKDEVTQLAAGEGPESLPAWVQSEVDDPWALRYKTDAAVQTASQTYTFKLVDRKGLASAAHTVSTETKAQDAQLFNGSTEISGTTETAPYAINAGLSDTGLTVTAKTATIGAIITGKVEKKNGGSWDTVNNSINSSPQNEVDISLPAPAPGLEILYKITVTAGGDGFAAGVEKVFYVKVAKIAEITVNPADSATWGGQSSAWAALKAAVENDDPNTAAAVIIIDGEIKAPNGAEQIKVNRRTVAIRGKTGYQTDKLNADNRTFIFDISSTGDLTLEKLTLQNGNNTASYVSESGGAIYCAGGKLEAKNVLIENCKAKYGGGIHAISSAKVTLKNTQIKSCTATGTATGEGRGGAIYCKESTLTLNNSTIGGSAATDGNKARRGGGIYIEGGTKEYTIPSGCTIQHNKATGETGVGSGGGGVYVQSGKLTLGGTISDNEALDAPDTFVSGGGVFVRTAGTFIMEIGATISGNKAKWGGGVYIDAAQYVGAGSFTMKGGTISNCHAGGSGYSTAKGGGVCIKADGDKKGSFTMEGGTITGCTAEANTANEAAGGGVYADVETVFKMSGSAAITPSSTSNTLTKSFNDVYLHDIPASGGSGSNQKAVIIVTAQLASTPVARLTMRNDYAFPQVSGYHWRNVVEGEGTPDSYPLSNADVLKFEVTPQVFQLSPLTLKNWKIVKVGNAGQLQPVP</sequence>
<dbReference type="PROSITE" id="PS51257">
    <property type="entry name" value="PROKAR_LIPOPROTEIN"/>
    <property type="match status" value="1"/>
</dbReference>
<dbReference type="Proteomes" id="UP000671908">
    <property type="component" value="Chromosome"/>
</dbReference>
<dbReference type="SUPFAM" id="SSF51126">
    <property type="entry name" value="Pectin lyase-like"/>
    <property type="match status" value="1"/>
</dbReference>
<organism evidence="2 3">
    <name type="scientific">Treponema parvum</name>
    <dbReference type="NCBI Taxonomy" id="138851"/>
    <lineage>
        <taxon>Bacteria</taxon>
        <taxon>Pseudomonadati</taxon>
        <taxon>Spirochaetota</taxon>
        <taxon>Spirochaetia</taxon>
        <taxon>Spirochaetales</taxon>
        <taxon>Treponemataceae</taxon>
        <taxon>Treponema</taxon>
    </lineage>
</organism>
<evidence type="ECO:0000313" key="3">
    <source>
        <dbReference type="Proteomes" id="UP000671908"/>
    </source>
</evidence>
<evidence type="ECO:0000313" key="2">
    <source>
        <dbReference type="EMBL" id="QTQ14364.1"/>
    </source>
</evidence>
<dbReference type="Gene3D" id="2.160.20.10">
    <property type="entry name" value="Single-stranded right-handed beta-helix, Pectin lyase-like"/>
    <property type="match status" value="1"/>
</dbReference>
<keyword evidence="1" id="KW-0732">Signal</keyword>
<feature type="signal peptide" evidence="1">
    <location>
        <begin position="1"/>
        <end position="40"/>
    </location>
</feature>